<sequence>MFKKITITSALAASVIVGGVAQTEASAQSNQQAKNIQVYSEQSLQSFDREDIQNWFSQHLSDYQVKWGEQQSTQEKPEQNTEQQPTQEQPEQNTEQQAEPKEQQEAAPSQSSQKQEQAQTEQQNTEQQASTLSQYEQKVVELTNEERTAQGLEPLKIDKQLSDVAEKKSKDMAQNNYFSHNSPTYGSPFDMMNQFGVDYRTAGENIAKGQRTPQEVVDAWMNSEGHRKNIMNSDFTHIGVGFVEDGNHWTQQFIGK</sequence>
<feature type="compositionally biased region" description="Low complexity" evidence="1">
    <location>
        <begin position="105"/>
        <end position="131"/>
    </location>
</feature>
<evidence type="ECO:0000256" key="1">
    <source>
        <dbReference type="SAM" id="MobiDB-lite"/>
    </source>
</evidence>
<organism evidence="3 4">
    <name type="scientific">Pontibacillus yanchengensis</name>
    <dbReference type="NCBI Taxonomy" id="462910"/>
    <lineage>
        <taxon>Bacteria</taxon>
        <taxon>Bacillati</taxon>
        <taxon>Bacillota</taxon>
        <taxon>Bacilli</taxon>
        <taxon>Bacillales</taxon>
        <taxon>Bacillaceae</taxon>
        <taxon>Pontibacillus</taxon>
    </lineage>
</organism>
<dbReference type="NCBIfam" id="TIGR02909">
    <property type="entry name" value="spore_YkwD"/>
    <property type="match status" value="1"/>
</dbReference>
<evidence type="ECO:0000313" key="4">
    <source>
        <dbReference type="Proteomes" id="UP000468638"/>
    </source>
</evidence>
<dbReference type="InterPro" id="IPR035940">
    <property type="entry name" value="CAP_sf"/>
</dbReference>
<dbReference type="Pfam" id="PF00188">
    <property type="entry name" value="CAP"/>
    <property type="match status" value="1"/>
</dbReference>
<feature type="domain" description="SCP" evidence="2">
    <location>
        <begin position="141"/>
        <end position="253"/>
    </location>
</feature>
<dbReference type="EMBL" id="WMEQ01000012">
    <property type="protein sequence ID" value="MYL34889.1"/>
    <property type="molecule type" value="Genomic_DNA"/>
</dbReference>
<reference evidence="3 4" key="1">
    <citation type="submission" date="2019-11" db="EMBL/GenBank/DDBJ databases">
        <title>Genome sequences of 17 halophilic strains isolated from different environments.</title>
        <authorList>
            <person name="Furrow R.E."/>
        </authorList>
    </citation>
    <scope>NUCLEOTIDE SEQUENCE [LARGE SCALE GENOMIC DNA]</scope>
    <source>
        <strain evidence="3 4">22514_16_FS</strain>
    </source>
</reference>
<dbReference type="SUPFAM" id="SSF55797">
    <property type="entry name" value="PR-1-like"/>
    <property type="match status" value="1"/>
</dbReference>
<feature type="region of interest" description="Disordered" evidence="1">
    <location>
        <begin position="66"/>
        <end position="132"/>
    </location>
</feature>
<comment type="caution">
    <text evidence="3">The sequence shown here is derived from an EMBL/GenBank/DDBJ whole genome shotgun (WGS) entry which is preliminary data.</text>
</comment>
<proteinExistence type="predicted"/>
<evidence type="ECO:0000313" key="3">
    <source>
        <dbReference type="EMBL" id="MYL34889.1"/>
    </source>
</evidence>
<dbReference type="PANTHER" id="PTHR31157:SF1">
    <property type="entry name" value="SCP DOMAIN-CONTAINING PROTEIN"/>
    <property type="match status" value="1"/>
</dbReference>
<evidence type="ECO:0000259" key="2">
    <source>
        <dbReference type="Pfam" id="PF00188"/>
    </source>
</evidence>
<dbReference type="RefSeq" id="WP_160909954.1">
    <property type="nucleotide sequence ID" value="NZ_WMEQ01000012.1"/>
</dbReference>
<dbReference type="InterPro" id="IPR014258">
    <property type="entry name" value="CAP_domain_YkwD-like"/>
</dbReference>
<dbReference type="InterPro" id="IPR014044">
    <property type="entry name" value="CAP_dom"/>
</dbReference>
<name>A0A6I5A473_9BACI</name>
<dbReference type="Proteomes" id="UP000468638">
    <property type="component" value="Unassembled WGS sequence"/>
</dbReference>
<dbReference type="PANTHER" id="PTHR31157">
    <property type="entry name" value="SCP DOMAIN-CONTAINING PROTEIN"/>
    <property type="match status" value="1"/>
</dbReference>
<dbReference type="OrthoDB" id="9783944at2"/>
<gene>
    <name evidence="3" type="ORF">GLW05_14940</name>
</gene>
<dbReference type="AlphaFoldDB" id="A0A6I5A473"/>
<dbReference type="CDD" id="cd05379">
    <property type="entry name" value="CAP_bacterial"/>
    <property type="match status" value="1"/>
</dbReference>
<feature type="compositionally biased region" description="Low complexity" evidence="1">
    <location>
        <begin position="80"/>
        <end position="97"/>
    </location>
</feature>
<accession>A0A6I5A473</accession>
<dbReference type="Gene3D" id="3.40.33.10">
    <property type="entry name" value="CAP"/>
    <property type="match status" value="1"/>
</dbReference>
<protein>
    <submittedName>
        <fullName evidence="3">Sporulation protein</fullName>
    </submittedName>
</protein>